<evidence type="ECO:0000313" key="8">
    <source>
        <dbReference type="Proteomes" id="UP001231189"/>
    </source>
</evidence>
<dbReference type="Pfam" id="PF03101">
    <property type="entry name" value="FAR1"/>
    <property type="match status" value="1"/>
</dbReference>
<evidence type="ECO:0000256" key="4">
    <source>
        <dbReference type="PROSITE-ProRule" id="PRU00325"/>
    </source>
</evidence>
<keyword evidence="2 4" id="KW-0863">Zinc-finger</keyword>
<feature type="compositionally biased region" description="Basic and acidic residues" evidence="5">
    <location>
        <begin position="200"/>
        <end position="220"/>
    </location>
</feature>
<evidence type="ECO:0000256" key="3">
    <source>
        <dbReference type="ARBA" id="ARBA00022833"/>
    </source>
</evidence>
<feature type="region of interest" description="Disordered" evidence="5">
    <location>
        <begin position="670"/>
        <end position="690"/>
    </location>
</feature>
<dbReference type="SMART" id="SM00575">
    <property type="entry name" value="ZnF_PMZ"/>
    <property type="match status" value="1"/>
</dbReference>
<evidence type="ECO:0000259" key="6">
    <source>
        <dbReference type="PROSITE" id="PS50966"/>
    </source>
</evidence>
<sequence length="771" mass="88270">MLGGRRLAQPKPSACPPSTVLVELTGTTPPIKPVSSGWGQRLHGVDAVAVVDCGVADEAVQAAHLARQDFMPEKRRIKYLHSNSRMLVCANNPRKVPETVMKKQTLFYPEDPIVQEDNVHVYSQTSCDKHSKENPNNMDPELHDSDDDIEEPAPHYDIFGEDLPNASSESRENLGSNNDEGKTTEGELTEEDIVTFLENEEAKSDAKSSSQEVRDHHAPHLDMQFPSDDAAYKFFNEYASICGFSIAKAGNYHGRKGGNTGHTRVTFVCNRAGKPVDEETLEKRRKQKQLRKQERTGVVPVEIRTRRNKIEHTGCLVKMVVSLKNGNWLVISLHLEHNHELSPPQETKFLRSHKSMTEDEQLFIRTFASVKLPPRKIMSILSYLRGGDVPYTKKHVSNVQTAIRNECKLNDMTQVLDYFRKRKEDDPRFYYNFKLARSEGTNSVFKDNVGSTYSVISFLGEYERITKEIEENEREQDSITRTTTPDYWVKSEIEYQAGRMYNRQIFYKFQRQLGFTAKLHVDEIIKNERYEVYKTRMLAEKDFRSRRFVVLVNLPTEDFSCICCKFQKDGILCSHILRVLVNLNISELPAKYFIERWKQQDMKVVRDKQYNVPLELTEKNRHLRFTLLTKRLVDIASEGSRDNERYLLVVKEAIQIEAKLDAINAAQEEADKQKKNGNQTENIRPDVVDDGFGATLENPDVAKPRGRPTVTGRQKPLAEEFRSKQKITCSHCGSHAHNIAGCDMKHLDKSCFPKKTTSKKTSGLTLTYSVI</sequence>
<reference evidence="7" key="1">
    <citation type="submission" date="2023-07" db="EMBL/GenBank/DDBJ databases">
        <title>A chromosome-level genome assembly of Lolium multiflorum.</title>
        <authorList>
            <person name="Chen Y."/>
            <person name="Copetti D."/>
            <person name="Kolliker R."/>
            <person name="Studer B."/>
        </authorList>
    </citation>
    <scope>NUCLEOTIDE SEQUENCE</scope>
    <source>
        <strain evidence="7">02402/16</strain>
        <tissue evidence="7">Leaf</tissue>
    </source>
</reference>
<feature type="region of interest" description="Disordered" evidence="5">
    <location>
        <begin position="124"/>
        <end position="188"/>
    </location>
</feature>
<protein>
    <recommendedName>
        <fullName evidence="6">SWIM-type domain-containing protein</fullName>
    </recommendedName>
</protein>
<dbReference type="PANTHER" id="PTHR47718">
    <property type="entry name" value="OS01G0519700 PROTEIN"/>
    <property type="match status" value="1"/>
</dbReference>
<accession>A0AAD8VNM6</accession>
<keyword evidence="8" id="KW-1185">Reference proteome</keyword>
<evidence type="ECO:0000256" key="5">
    <source>
        <dbReference type="SAM" id="MobiDB-lite"/>
    </source>
</evidence>
<evidence type="ECO:0000256" key="1">
    <source>
        <dbReference type="ARBA" id="ARBA00022723"/>
    </source>
</evidence>
<feature type="compositionally biased region" description="Polar residues" evidence="5">
    <location>
        <begin position="165"/>
        <end position="178"/>
    </location>
</feature>
<dbReference type="Proteomes" id="UP001231189">
    <property type="component" value="Unassembled WGS sequence"/>
</dbReference>
<dbReference type="InterPro" id="IPR007527">
    <property type="entry name" value="Znf_SWIM"/>
</dbReference>
<dbReference type="InterPro" id="IPR004330">
    <property type="entry name" value="FAR1_DNA_bnd_dom"/>
</dbReference>
<proteinExistence type="predicted"/>
<feature type="domain" description="SWIM-type" evidence="6">
    <location>
        <begin position="548"/>
        <end position="584"/>
    </location>
</feature>
<dbReference type="PROSITE" id="PS50966">
    <property type="entry name" value="ZF_SWIM"/>
    <property type="match status" value="1"/>
</dbReference>
<dbReference type="GO" id="GO:0008270">
    <property type="term" value="F:zinc ion binding"/>
    <property type="evidence" value="ECO:0007669"/>
    <property type="project" value="UniProtKB-KW"/>
</dbReference>
<gene>
    <name evidence="7" type="ORF">QYE76_019949</name>
</gene>
<evidence type="ECO:0000256" key="2">
    <source>
        <dbReference type="ARBA" id="ARBA00022771"/>
    </source>
</evidence>
<evidence type="ECO:0000313" key="7">
    <source>
        <dbReference type="EMBL" id="KAK1614432.1"/>
    </source>
</evidence>
<dbReference type="AlphaFoldDB" id="A0AAD8VNM6"/>
<dbReference type="Pfam" id="PF04434">
    <property type="entry name" value="SWIM"/>
    <property type="match status" value="1"/>
</dbReference>
<dbReference type="PANTHER" id="PTHR47718:SF5">
    <property type="entry name" value="PROTEIN FAR1-RELATED SEQUENCE 8-LIKE"/>
    <property type="match status" value="1"/>
</dbReference>
<dbReference type="EMBL" id="JAUUTY010000006">
    <property type="protein sequence ID" value="KAK1614432.1"/>
    <property type="molecule type" value="Genomic_DNA"/>
</dbReference>
<feature type="region of interest" description="Disordered" evidence="5">
    <location>
        <begin position="200"/>
        <end position="221"/>
    </location>
</feature>
<keyword evidence="1" id="KW-0479">Metal-binding</keyword>
<keyword evidence="3" id="KW-0862">Zinc</keyword>
<dbReference type="InterPro" id="IPR006564">
    <property type="entry name" value="Znf_PMZ"/>
</dbReference>
<name>A0AAD8VNM6_LOLMU</name>
<comment type="caution">
    <text evidence="7">The sequence shown here is derived from an EMBL/GenBank/DDBJ whole genome shotgun (WGS) entry which is preliminary data.</text>
</comment>
<organism evidence="7 8">
    <name type="scientific">Lolium multiflorum</name>
    <name type="common">Italian ryegrass</name>
    <name type="synonym">Lolium perenne subsp. multiflorum</name>
    <dbReference type="NCBI Taxonomy" id="4521"/>
    <lineage>
        <taxon>Eukaryota</taxon>
        <taxon>Viridiplantae</taxon>
        <taxon>Streptophyta</taxon>
        <taxon>Embryophyta</taxon>
        <taxon>Tracheophyta</taxon>
        <taxon>Spermatophyta</taxon>
        <taxon>Magnoliopsida</taxon>
        <taxon>Liliopsida</taxon>
        <taxon>Poales</taxon>
        <taxon>Poaceae</taxon>
        <taxon>BOP clade</taxon>
        <taxon>Pooideae</taxon>
        <taxon>Poodae</taxon>
        <taxon>Poeae</taxon>
        <taxon>Poeae Chloroplast Group 2 (Poeae type)</taxon>
        <taxon>Loliodinae</taxon>
        <taxon>Loliinae</taxon>
        <taxon>Lolium</taxon>
    </lineage>
</organism>